<dbReference type="GO" id="GO:0004143">
    <property type="term" value="F:ATP-dependent diacylglycerol kinase activity"/>
    <property type="evidence" value="ECO:0007669"/>
    <property type="project" value="InterPro"/>
</dbReference>
<keyword evidence="1" id="KW-0812">Transmembrane</keyword>
<keyword evidence="1" id="KW-1133">Transmembrane helix</keyword>
<feature type="transmembrane region" description="Helical" evidence="1">
    <location>
        <begin position="112"/>
        <end position="131"/>
    </location>
</feature>
<dbReference type="GO" id="GO:0016779">
    <property type="term" value="F:nucleotidyltransferase activity"/>
    <property type="evidence" value="ECO:0007669"/>
    <property type="project" value="UniProtKB-KW"/>
</dbReference>
<sequence>MSDLIPLISVYGYVAIMLLLSEYLIKNEIVSRKFLHIMVGNIAFILPFFESRFVMAFLAAFPFVILTFLISPYSPVKLTSKTSVAGHGLGLVYYSIAWTVLAYVFFERPDAIAVGIMAMSYGDGIASIAGWKYGRTKYRIFGDEKSVEGSTAMFLSCIAAFSAVYLYYHGSVSLSLLPLAAFATLVEALTPKGLDNLSVSILTAVLYLQIA</sequence>
<dbReference type="EMBL" id="DTLB01000023">
    <property type="protein sequence ID" value="HFW32108.1"/>
    <property type="molecule type" value="Genomic_DNA"/>
</dbReference>
<dbReference type="EMBL" id="DSCQ01000112">
    <property type="protein sequence ID" value="HET22111.1"/>
    <property type="molecule type" value="Genomic_DNA"/>
</dbReference>
<keyword evidence="1" id="KW-0472">Membrane</keyword>
<evidence type="ECO:0000313" key="4">
    <source>
        <dbReference type="EMBL" id="HGF88089.1"/>
    </source>
</evidence>
<dbReference type="PANTHER" id="PTHR31303">
    <property type="entry name" value="CTP-DEPENDENT DIACYLGLYCEROL KINASE 1"/>
    <property type="match status" value="1"/>
</dbReference>
<protein>
    <submittedName>
        <fullName evidence="4">Phosphatidate cytidylyltransferase</fullName>
    </submittedName>
</protein>
<gene>
    <name evidence="2" type="ORF">ENN70_08720</name>
    <name evidence="4" type="ORF">ENR21_06915</name>
    <name evidence="3" type="ORF">ENW66_04035</name>
</gene>
<accession>A0A7C3ZG12</accession>
<comment type="caution">
    <text evidence="4">The sequence shown here is derived from an EMBL/GenBank/DDBJ whole genome shotgun (WGS) entry which is preliminary data.</text>
</comment>
<dbReference type="PANTHER" id="PTHR31303:SF1">
    <property type="entry name" value="CTP-DEPENDENT DIACYLGLYCEROL KINASE 1"/>
    <property type="match status" value="1"/>
</dbReference>
<feature type="transmembrane region" description="Helical" evidence="1">
    <location>
        <begin position="152"/>
        <end position="168"/>
    </location>
</feature>
<proteinExistence type="predicted"/>
<dbReference type="EMBL" id="DSQD01000212">
    <property type="protein sequence ID" value="HGF88089.1"/>
    <property type="molecule type" value="Genomic_DNA"/>
</dbReference>
<keyword evidence="4" id="KW-0548">Nucleotidyltransferase</keyword>
<feature type="transmembrane region" description="Helical" evidence="1">
    <location>
        <begin position="55"/>
        <end position="76"/>
    </location>
</feature>
<organism evidence="4">
    <name type="scientific">Archaeoglobus fulgidus</name>
    <dbReference type="NCBI Taxonomy" id="2234"/>
    <lineage>
        <taxon>Archaea</taxon>
        <taxon>Methanobacteriati</taxon>
        <taxon>Methanobacteriota</taxon>
        <taxon>Archaeoglobi</taxon>
        <taxon>Archaeoglobales</taxon>
        <taxon>Archaeoglobaceae</taxon>
        <taxon>Archaeoglobus</taxon>
    </lineage>
</organism>
<feature type="transmembrane region" description="Helical" evidence="1">
    <location>
        <begin position="6"/>
        <end position="25"/>
    </location>
</feature>
<reference evidence="4" key="1">
    <citation type="journal article" date="2020" name="mSystems">
        <title>Genome- and Community-Level Interaction Insights into Carbon Utilization and Element Cycling Functions of Hydrothermarchaeota in Hydrothermal Sediment.</title>
        <authorList>
            <person name="Zhou Z."/>
            <person name="Liu Y."/>
            <person name="Xu W."/>
            <person name="Pan J."/>
            <person name="Luo Z.H."/>
            <person name="Li M."/>
        </authorList>
    </citation>
    <scope>NUCLEOTIDE SEQUENCE [LARGE SCALE GENOMIC DNA]</scope>
    <source>
        <strain evidence="2">SpSt-12</strain>
        <strain evidence="4">SpSt-38</strain>
        <strain evidence="3">SpSt-87</strain>
    </source>
</reference>
<evidence type="ECO:0000313" key="2">
    <source>
        <dbReference type="EMBL" id="HET22111.1"/>
    </source>
</evidence>
<keyword evidence="4" id="KW-0808">Transferase</keyword>
<name>A0A7C3ZG12_ARCFL</name>
<feature type="transmembrane region" description="Helical" evidence="1">
    <location>
        <begin position="34"/>
        <end position="49"/>
    </location>
</feature>
<evidence type="ECO:0000256" key="1">
    <source>
        <dbReference type="SAM" id="Phobius"/>
    </source>
</evidence>
<dbReference type="AlphaFoldDB" id="A0A7C3ZG12"/>
<evidence type="ECO:0000313" key="3">
    <source>
        <dbReference type="EMBL" id="HFW32108.1"/>
    </source>
</evidence>
<dbReference type="InterPro" id="IPR037997">
    <property type="entry name" value="Dgk1-like"/>
</dbReference>
<feature type="transmembrane region" description="Helical" evidence="1">
    <location>
        <begin position="88"/>
        <end position="106"/>
    </location>
</feature>